<organism evidence="2 3">
    <name type="scientific">Coprinellus micaceus</name>
    <name type="common">Glistening ink-cap mushroom</name>
    <name type="synonym">Coprinus micaceus</name>
    <dbReference type="NCBI Taxonomy" id="71717"/>
    <lineage>
        <taxon>Eukaryota</taxon>
        <taxon>Fungi</taxon>
        <taxon>Dikarya</taxon>
        <taxon>Basidiomycota</taxon>
        <taxon>Agaricomycotina</taxon>
        <taxon>Agaricomycetes</taxon>
        <taxon>Agaricomycetidae</taxon>
        <taxon>Agaricales</taxon>
        <taxon>Agaricineae</taxon>
        <taxon>Psathyrellaceae</taxon>
        <taxon>Coprinellus</taxon>
    </lineage>
</organism>
<dbReference type="EMBL" id="QPFP01000064">
    <property type="protein sequence ID" value="TEB24632.1"/>
    <property type="molecule type" value="Genomic_DNA"/>
</dbReference>
<evidence type="ECO:0000313" key="3">
    <source>
        <dbReference type="Proteomes" id="UP000298030"/>
    </source>
</evidence>
<protein>
    <submittedName>
        <fullName evidence="2">Uncharacterized protein</fullName>
    </submittedName>
</protein>
<feature type="region of interest" description="Disordered" evidence="1">
    <location>
        <begin position="136"/>
        <end position="168"/>
    </location>
</feature>
<dbReference type="Proteomes" id="UP000298030">
    <property type="component" value="Unassembled WGS sequence"/>
</dbReference>
<name>A0A4Y7SS65_COPMI</name>
<sequence>MTRKLNRGFVPTRLKTYFAGRIIPDTPLSAVQRPHRLFKERTEEERRGTGLKIGGERIQRNEARRTRRQGPWATEKHPPADTRRRNTKERRNGNDRENENAPSRSDHRKSHIQLSCGTLCFLSITRIYQGTSASFTALGNCGKTETGVTTQEREGRGGAQKPRERHQT</sequence>
<reference evidence="2 3" key="1">
    <citation type="journal article" date="2019" name="Nat. Ecol. Evol.">
        <title>Megaphylogeny resolves global patterns of mushroom evolution.</title>
        <authorList>
            <person name="Varga T."/>
            <person name="Krizsan K."/>
            <person name="Foldi C."/>
            <person name="Dima B."/>
            <person name="Sanchez-Garcia M."/>
            <person name="Sanchez-Ramirez S."/>
            <person name="Szollosi G.J."/>
            <person name="Szarkandi J.G."/>
            <person name="Papp V."/>
            <person name="Albert L."/>
            <person name="Andreopoulos W."/>
            <person name="Angelini C."/>
            <person name="Antonin V."/>
            <person name="Barry K.W."/>
            <person name="Bougher N.L."/>
            <person name="Buchanan P."/>
            <person name="Buyck B."/>
            <person name="Bense V."/>
            <person name="Catcheside P."/>
            <person name="Chovatia M."/>
            <person name="Cooper J."/>
            <person name="Damon W."/>
            <person name="Desjardin D."/>
            <person name="Finy P."/>
            <person name="Geml J."/>
            <person name="Haridas S."/>
            <person name="Hughes K."/>
            <person name="Justo A."/>
            <person name="Karasinski D."/>
            <person name="Kautmanova I."/>
            <person name="Kiss B."/>
            <person name="Kocsube S."/>
            <person name="Kotiranta H."/>
            <person name="LaButti K.M."/>
            <person name="Lechner B.E."/>
            <person name="Liimatainen K."/>
            <person name="Lipzen A."/>
            <person name="Lukacs Z."/>
            <person name="Mihaltcheva S."/>
            <person name="Morgado L.N."/>
            <person name="Niskanen T."/>
            <person name="Noordeloos M.E."/>
            <person name="Ohm R.A."/>
            <person name="Ortiz-Santana B."/>
            <person name="Ovrebo C."/>
            <person name="Racz N."/>
            <person name="Riley R."/>
            <person name="Savchenko A."/>
            <person name="Shiryaev A."/>
            <person name="Soop K."/>
            <person name="Spirin V."/>
            <person name="Szebenyi C."/>
            <person name="Tomsovsky M."/>
            <person name="Tulloss R.E."/>
            <person name="Uehling J."/>
            <person name="Grigoriev I.V."/>
            <person name="Vagvolgyi C."/>
            <person name="Papp T."/>
            <person name="Martin F.M."/>
            <person name="Miettinen O."/>
            <person name="Hibbett D.S."/>
            <person name="Nagy L.G."/>
        </authorList>
    </citation>
    <scope>NUCLEOTIDE SEQUENCE [LARGE SCALE GENOMIC DNA]</scope>
    <source>
        <strain evidence="2 3">FP101781</strain>
    </source>
</reference>
<comment type="caution">
    <text evidence="2">The sequence shown here is derived from an EMBL/GenBank/DDBJ whole genome shotgun (WGS) entry which is preliminary data.</text>
</comment>
<dbReference type="AlphaFoldDB" id="A0A4Y7SS65"/>
<evidence type="ECO:0000313" key="2">
    <source>
        <dbReference type="EMBL" id="TEB24632.1"/>
    </source>
</evidence>
<evidence type="ECO:0000256" key="1">
    <source>
        <dbReference type="SAM" id="MobiDB-lite"/>
    </source>
</evidence>
<accession>A0A4Y7SS65</accession>
<keyword evidence="3" id="KW-1185">Reference proteome</keyword>
<feature type="compositionally biased region" description="Basic and acidic residues" evidence="1">
    <location>
        <begin position="37"/>
        <end position="64"/>
    </location>
</feature>
<feature type="compositionally biased region" description="Basic and acidic residues" evidence="1">
    <location>
        <begin position="151"/>
        <end position="168"/>
    </location>
</feature>
<proteinExistence type="predicted"/>
<feature type="region of interest" description="Disordered" evidence="1">
    <location>
        <begin position="33"/>
        <end position="110"/>
    </location>
</feature>
<gene>
    <name evidence="2" type="ORF">FA13DRAFT_1291991</name>
</gene>
<feature type="compositionally biased region" description="Basic and acidic residues" evidence="1">
    <location>
        <begin position="74"/>
        <end position="99"/>
    </location>
</feature>